<evidence type="ECO:0000256" key="2">
    <source>
        <dbReference type="ARBA" id="ARBA00022679"/>
    </source>
</evidence>
<dbReference type="InterPro" id="IPR035595">
    <property type="entry name" value="UDP_glycos_trans_CS"/>
</dbReference>
<sequence>MTKKMNNIIEPSSGQEKPHFVLVPLFAQGHMIPMVDFGCLLAARGALVTIVTTPVNTTRIKSFVDCANADGLVIRLAELQFPCAEVGLPEGSENVDLVMETEKIDKFFLATSMLTEPLVAYLRQQWPKPTCLVSDSSNPWTRDVARELGLLRFIFHGPSCFFLLCSHNVHEYASSGDVPGDFFQPFFVPGLPQKIEVVRVQALRFFDYPGWEKFLEQKTEAEATADGHIINTFRELESPFLDLYQRALGKTIWHIGPVSLSNKKPEDAIFRGDKTIAEEAQRISNWLDAKDTASVIYVSFGTIVSNSPSHTLEIGTGLEASNRPFIWVIKQWDITPEVEKWLPELEERTRSRGLILKGWAPQVTILSHPSVGAFLTHSGWNSTLEAVSLGVPMITWPHLTDQFLNENLVVKVLQTGVALKPQMKTPSVLRESEGLISREDVELAIEAVMDEGEEAHARRQRAKQLAIEAKRAMEPDGSSYQSLTLLIQHVLDTAVTVSDTDPDPDPNPNSDCKDATVTRV</sequence>
<dbReference type="EMBL" id="JACMSC010000011">
    <property type="protein sequence ID" value="KAG6501356.1"/>
    <property type="molecule type" value="Genomic_DNA"/>
</dbReference>
<organism evidence="6 7">
    <name type="scientific">Zingiber officinale</name>
    <name type="common">Ginger</name>
    <name type="synonym">Amomum zingiber</name>
    <dbReference type="NCBI Taxonomy" id="94328"/>
    <lineage>
        <taxon>Eukaryota</taxon>
        <taxon>Viridiplantae</taxon>
        <taxon>Streptophyta</taxon>
        <taxon>Embryophyta</taxon>
        <taxon>Tracheophyta</taxon>
        <taxon>Spermatophyta</taxon>
        <taxon>Magnoliopsida</taxon>
        <taxon>Liliopsida</taxon>
        <taxon>Zingiberales</taxon>
        <taxon>Zingiberaceae</taxon>
        <taxon>Zingiber</taxon>
    </lineage>
</organism>
<dbReference type="CDD" id="cd03784">
    <property type="entry name" value="GT1_Gtf-like"/>
    <property type="match status" value="1"/>
</dbReference>
<evidence type="ECO:0000256" key="3">
    <source>
        <dbReference type="RuleBase" id="RU003718"/>
    </source>
</evidence>
<reference evidence="6 7" key="1">
    <citation type="submission" date="2020-08" db="EMBL/GenBank/DDBJ databases">
        <title>Plant Genome Project.</title>
        <authorList>
            <person name="Zhang R.-G."/>
        </authorList>
    </citation>
    <scope>NUCLEOTIDE SEQUENCE [LARGE SCALE GENOMIC DNA]</scope>
    <source>
        <tissue evidence="6">Rhizome</tissue>
    </source>
</reference>
<dbReference type="PANTHER" id="PTHR48047:SF229">
    <property type="entry name" value="UDP-GLYCOSYLTRANSFERASE 73C3-RELATED"/>
    <property type="match status" value="1"/>
</dbReference>
<dbReference type="PROSITE" id="PS00375">
    <property type="entry name" value="UDPGT"/>
    <property type="match status" value="1"/>
</dbReference>
<evidence type="ECO:0000256" key="5">
    <source>
        <dbReference type="SAM" id="MobiDB-lite"/>
    </source>
</evidence>
<evidence type="ECO:0000256" key="1">
    <source>
        <dbReference type="ARBA" id="ARBA00009995"/>
    </source>
</evidence>
<gene>
    <name evidence="6" type="ORF">ZIOFF_041235</name>
</gene>
<evidence type="ECO:0000313" key="6">
    <source>
        <dbReference type="EMBL" id="KAG6501356.1"/>
    </source>
</evidence>
<evidence type="ECO:0000313" key="7">
    <source>
        <dbReference type="Proteomes" id="UP000734854"/>
    </source>
</evidence>
<feature type="region of interest" description="Disordered" evidence="5">
    <location>
        <begin position="496"/>
        <end position="520"/>
    </location>
</feature>
<protein>
    <recommendedName>
        <fullName evidence="4">Glycosyltransferase</fullName>
        <ecNumber evidence="4">2.4.1.-</ecNumber>
    </recommendedName>
</protein>
<dbReference type="FunFam" id="3.40.50.2000:FF:000047">
    <property type="entry name" value="Glycosyltransferase"/>
    <property type="match status" value="1"/>
</dbReference>
<dbReference type="PANTHER" id="PTHR48047">
    <property type="entry name" value="GLYCOSYLTRANSFERASE"/>
    <property type="match status" value="1"/>
</dbReference>
<accession>A0A8J5L560</accession>
<keyword evidence="3" id="KW-0328">Glycosyltransferase</keyword>
<dbReference type="GO" id="GO:0035251">
    <property type="term" value="F:UDP-glucosyltransferase activity"/>
    <property type="evidence" value="ECO:0007669"/>
    <property type="project" value="TreeGrafter"/>
</dbReference>
<dbReference type="InterPro" id="IPR002213">
    <property type="entry name" value="UDP_glucos_trans"/>
</dbReference>
<keyword evidence="2 3" id="KW-0808">Transferase</keyword>
<comment type="caution">
    <text evidence="6">The sequence shown here is derived from an EMBL/GenBank/DDBJ whole genome shotgun (WGS) entry which is preliminary data.</text>
</comment>
<dbReference type="OrthoDB" id="5835829at2759"/>
<evidence type="ECO:0000256" key="4">
    <source>
        <dbReference type="RuleBase" id="RU362057"/>
    </source>
</evidence>
<dbReference type="Pfam" id="PF00201">
    <property type="entry name" value="UDPGT"/>
    <property type="match status" value="1"/>
</dbReference>
<feature type="compositionally biased region" description="Basic and acidic residues" evidence="5">
    <location>
        <begin position="511"/>
        <end position="520"/>
    </location>
</feature>
<comment type="similarity">
    <text evidence="1 3">Belongs to the UDP-glycosyltransferase family.</text>
</comment>
<name>A0A8J5L560_ZINOF</name>
<keyword evidence="7" id="KW-1185">Reference proteome</keyword>
<dbReference type="EC" id="2.4.1.-" evidence="4"/>
<dbReference type="Proteomes" id="UP000734854">
    <property type="component" value="Unassembled WGS sequence"/>
</dbReference>
<dbReference type="AlphaFoldDB" id="A0A8J5L560"/>
<proteinExistence type="inferred from homology"/>